<keyword evidence="6 8" id="KW-0732">Signal</keyword>
<feature type="domain" description="MD-2-related lipid-recognition" evidence="9">
    <location>
        <begin position="66"/>
        <end position="188"/>
    </location>
</feature>
<dbReference type="GO" id="GO:0032934">
    <property type="term" value="F:sterol binding"/>
    <property type="evidence" value="ECO:0007669"/>
    <property type="project" value="InterPro"/>
</dbReference>
<dbReference type="EMBL" id="KZ819220">
    <property type="protein sequence ID" value="PWY97105.1"/>
    <property type="molecule type" value="Genomic_DNA"/>
</dbReference>
<dbReference type="PANTHER" id="PTHR11306">
    <property type="entry name" value="NIEMANN PICK TYPE C2 PROTEIN NPC2-RELATED"/>
    <property type="match status" value="1"/>
</dbReference>
<dbReference type="Proteomes" id="UP000246740">
    <property type="component" value="Unassembled WGS sequence"/>
</dbReference>
<name>A0A317XFW6_9BASI</name>
<comment type="function">
    <text evidence="1">Catalyzes the intermembrane transfer of phosphatidylglycerol and phosphatidylinositol.</text>
</comment>
<proteinExistence type="inferred from homology"/>
<feature type="signal peptide" evidence="8">
    <location>
        <begin position="1"/>
        <end position="21"/>
    </location>
</feature>
<dbReference type="InterPro" id="IPR003172">
    <property type="entry name" value="ML_dom"/>
</dbReference>
<comment type="similarity">
    <text evidence="2">Belongs to the NPC2 family.</text>
</comment>
<evidence type="ECO:0000256" key="1">
    <source>
        <dbReference type="ARBA" id="ARBA00002053"/>
    </source>
</evidence>
<dbReference type="CDD" id="cd00917">
    <property type="entry name" value="PG-PI_TP"/>
    <property type="match status" value="1"/>
</dbReference>
<dbReference type="GO" id="GO:0032366">
    <property type="term" value="P:intracellular sterol transport"/>
    <property type="evidence" value="ECO:0007669"/>
    <property type="project" value="InterPro"/>
</dbReference>
<dbReference type="Gene3D" id="2.70.220.10">
    <property type="entry name" value="Ganglioside GM2 activator"/>
    <property type="match status" value="2"/>
</dbReference>
<dbReference type="Pfam" id="PF02221">
    <property type="entry name" value="E1_DerP2_DerF2"/>
    <property type="match status" value="1"/>
</dbReference>
<reference evidence="10 11" key="1">
    <citation type="journal article" date="2018" name="Mol. Biol. Evol.">
        <title>Broad Genomic Sampling Reveals a Smut Pathogenic Ancestry of the Fungal Clade Ustilaginomycotina.</title>
        <authorList>
            <person name="Kijpornyongpan T."/>
            <person name="Mondo S.J."/>
            <person name="Barry K."/>
            <person name="Sandor L."/>
            <person name="Lee J."/>
            <person name="Lipzen A."/>
            <person name="Pangilinan J."/>
            <person name="LaButti K."/>
            <person name="Hainaut M."/>
            <person name="Henrissat B."/>
            <person name="Grigoriev I.V."/>
            <person name="Spatafora J.W."/>
            <person name="Aime M.C."/>
        </authorList>
    </citation>
    <scope>NUCLEOTIDE SEQUENCE [LARGE SCALE GENOMIC DNA]</scope>
    <source>
        <strain evidence="10 11">MCA 3645</strain>
    </source>
</reference>
<dbReference type="InterPro" id="IPR036846">
    <property type="entry name" value="GM2-AP_sf"/>
</dbReference>
<keyword evidence="5" id="KW-0813">Transport</keyword>
<dbReference type="FunFam" id="2.70.220.10:FF:000002">
    <property type="entry name" value="Phosphatidylglycerol/phosphatidylinositol transfer protein"/>
    <property type="match status" value="1"/>
</dbReference>
<dbReference type="InterPro" id="IPR014756">
    <property type="entry name" value="Ig_E-set"/>
</dbReference>
<dbReference type="FunCoup" id="A0A317XFW6">
    <property type="interactions" value="1"/>
</dbReference>
<evidence type="ECO:0000256" key="5">
    <source>
        <dbReference type="ARBA" id="ARBA00022448"/>
    </source>
</evidence>
<evidence type="ECO:0000313" key="11">
    <source>
        <dbReference type="Proteomes" id="UP000246740"/>
    </source>
</evidence>
<dbReference type="PANTHER" id="PTHR11306:SF0">
    <property type="entry name" value="PHOSPHATIDYLGLYCEROL_PHOSPHATIDYLINOSITOL TRANSFER PROTEIN"/>
    <property type="match status" value="1"/>
</dbReference>
<dbReference type="InterPro" id="IPR039670">
    <property type="entry name" value="NPC2-like"/>
</dbReference>
<dbReference type="InterPro" id="IPR033917">
    <property type="entry name" value="ML_PG-PI_TP"/>
</dbReference>
<gene>
    <name evidence="10" type="ORF">BCV70DRAFT_196063</name>
</gene>
<evidence type="ECO:0000256" key="2">
    <source>
        <dbReference type="ARBA" id="ARBA00006370"/>
    </source>
</evidence>
<dbReference type="SMART" id="SM00737">
    <property type="entry name" value="ML"/>
    <property type="match status" value="1"/>
</dbReference>
<sequence>MHTRILALTLASLSLASQTLAWGCIGQDCAEAANQISFTAPDVTLDKASKVAASTWDGPGSGGWQWSSCGSGDEIVDVESITVSPDPPVPGRNLTVRAKGSIKDNVSDGTFADVVVKLGLIRLLARRFDVCEEARANNADLQCPLSPGSYELEHTVALPREIPPGKFNVQITGKNQDDSDLLCLNLAIQFGFRR</sequence>
<evidence type="ECO:0000256" key="3">
    <source>
        <dbReference type="ARBA" id="ARBA00011245"/>
    </source>
</evidence>
<dbReference type="OrthoDB" id="6409159at2759"/>
<comment type="subunit">
    <text evidence="3">Monomer.</text>
</comment>
<evidence type="ECO:0000256" key="4">
    <source>
        <dbReference type="ARBA" id="ARBA00016056"/>
    </source>
</evidence>
<dbReference type="InParanoid" id="A0A317XFW6"/>
<feature type="chain" id="PRO_5016286479" description="Phosphatidylglycerol/phosphatidylinositol transfer protein" evidence="8">
    <location>
        <begin position="22"/>
        <end position="194"/>
    </location>
</feature>
<evidence type="ECO:0000259" key="9">
    <source>
        <dbReference type="SMART" id="SM00737"/>
    </source>
</evidence>
<dbReference type="FunFam" id="2.70.220.10:FF:000004">
    <property type="entry name" value="Related to phosphatidylglycerol/phosphatidylinositol transfer protein"/>
    <property type="match status" value="1"/>
</dbReference>
<dbReference type="AlphaFoldDB" id="A0A317XFW6"/>
<evidence type="ECO:0000256" key="6">
    <source>
        <dbReference type="ARBA" id="ARBA00022729"/>
    </source>
</evidence>
<accession>A0A317XFW6</accession>
<protein>
    <recommendedName>
        <fullName evidence="4">Phosphatidylglycerol/phosphatidylinositol transfer protein</fullName>
    </recommendedName>
</protein>
<organism evidence="10 11">
    <name type="scientific">Testicularia cyperi</name>
    <dbReference type="NCBI Taxonomy" id="1882483"/>
    <lineage>
        <taxon>Eukaryota</taxon>
        <taxon>Fungi</taxon>
        <taxon>Dikarya</taxon>
        <taxon>Basidiomycota</taxon>
        <taxon>Ustilaginomycotina</taxon>
        <taxon>Ustilaginomycetes</taxon>
        <taxon>Ustilaginales</taxon>
        <taxon>Anthracoideaceae</taxon>
        <taxon>Testicularia</taxon>
    </lineage>
</organism>
<dbReference type="SUPFAM" id="SSF81296">
    <property type="entry name" value="E set domains"/>
    <property type="match status" value="1"/>
</dbReference>
<evidence type="ECO:0000313" key="10">
    <source>
        <dbReference type="EMBL" id="PWY97105.1"/>
    </source>
</evidence>
<keyword evidence="7" id="KW-0445">Lipid transport</keyword>
<evidence type="ECO:0000256" key="8">
    <source>
        <dbReference type="SAM" id="SignalP"/>
    </source>
</evidence>
<keyword evidence="11" id="KW-1185">Reference proteome</keyword>
<evidence type="ECO:0000256" key="7">
    <source>
        <dbReference type="ARBA" id="ARBA00023055"/>
    </source>
</evidence>